<keyword evidence="1" id="KW-1133">Transmembrane helix</keyword>
<reference evidence="3" key="1">
    <citation type="submission" date="2016-10" db="EMBL/GenBank/DDBJ databases">
        <authorList>
            <person name="Benchimol M."/>
            <person name="Almeida L.G."/>
            <person name="Vasconcelos A.T."/>
            <person name="Perreira-Neves A."/>
            <person name="Rosa I.A."/>
            <person name="Tasca T."/>
            <person name="Bogo M.R."/>
            <person name="de Souza W."/>
        </authorList>
    </citation>
    <scope>NUCLEOTIDE SEQUENCE [LARGE SCALE GENOMIC DNA]</scope>
    <source>
        <strain evidence="3">K</strain>
    </source>
</reference>
<dbReference type="EMBL" id="MLAK01001038">
    <property type="protein sequence ID" value="OHS98710.1"/>
    <property type="molecule type" value="Genomic_DNA"/>
</dbReference>
<evidence type="ECO:0000256" key="2">
    <source>
        <dbReference type="SAM" id="SignalP"/>
    </source>
</evidence>
<name>A0A1J4JHW6_9EUKA</name>
<evidence type="ECO:0000313" key="4">
    <source>
        <dbReference type="Proteomes" id="UP000179807"/>
    </source>
</evidence>
<feature type="transmembrane region" description="Helical" evidence="1">
    <location>
        <begin position="158"/>
        <end position="180"/>
    </location>
</feature>
<dbReference type="OrthoDB" id="10609211at2759"/>
<dbReference type="VEuPathDB" id="TrichDB:TRFO_08687"/>
<sequence length="208" mass="23108">MLIFLISLAYSFKHCSELNSLPDECNDTPFCRYRNNKCLAYFPGLKIDAEKNSQGSCYTLYDDNGCSKCVSREQGVKCGWCLTLGVCTEGTANGANSLKCAGEDWVFNKTKCDNDFCSKSSSKDKCMMPCQWNGKQCLMGSLLNSYNTPETKSNKNKILFIVGCVVAGVVVVVSVVFMIVKRKKTREGSYESIPMKYNVNLDCLPPAF</sequence>
<feature type="signal peptide" evidence="2">
    <location>
        <begin position="1"/>
        <end position="15"/>
    </location>
</feature>
<keyword evidence="2" id="KW-0732">Signal</keyword>
<keyword evidence="1" id="KW-0472">Membrane</keyword>
<dbReference type="RefSeq" id="XP_068351847.1">
    <property type="nucleotide sequence ID" value="XM_068494443.1"/>
</dbReference>
<keyword evidence="4" id="KW-1185">Reference proteome</keyword>
<gene>
    <name evidence="3" type="ORF">TRFO_08687</name>
</gene>
<protein>
    <submittedName>
        <fullName evidence="3">Uncharacterized protein</fullName>
    </submittedName>
</protein>
<organism evidence="3 4">
    <name type="scientific">Tritrichomonas foetus</name>
    <dbReference type="NCBI Taxonomy" id="1144522"/>
    <lineage>
        <taxon>Eukaryota</taxon>
        <taxon>Metamonada</taxon>
        <taxon>Parabasalia</taxon>
        <taxon>Tritrichomonadida</taxon>
        <taxon>Tritrichomonadidae</taxon>
        <taxon>Tritrichomonas</taxon>
    </lineage>
</organism>
<evidence type="ECO:0000313" key="3">
    <source>
        <dbReference type="EMBL" id="OHS98710.1"/>
    </source>
</evidence>
<evidence type="ECO:0000256" key="1">
    <source>
        <dbReference type="SAM" id="Phobius"/>
    </source>
</evidence>
<dbReference type="GeneID" id="94829147"/>
<keyword evidence="1" id="KW-0812">Transmembrane</keyword>
<proteinExistence type="predicted"/>
<feature type="chain" id="PRO_5012837067" evidence="2">
    <location>
        <begin position="16"/>
        <end position="208"/>
    </location>
</feature>
<dbReference type="Proteomes" id="UP000179807">
    <property type="component" value="Unassembled WGS sequence"/>
</dbReference>
<comment type="caution">
    <text evidence="3">The sequence shown here is derived from an EMBL/GenBank/DDBJ whole genome shotgun (WGS) entry which is preliminary data.</text>
</comment>
<dbReference type="AlphaFoldDB" id="A0A1J4JHW6"/>
<accession>A0A1J4JHW6</accession>